<keyword evidence="5" id="KW-0804">Transcription</keyword>
<name>A0ABV6CU54_9SPHN</name>
<dbReference type="InterPro" id="IPR036388">
    <property type="entry name" value="WH-like_DNA-bd_sf"/>
</dbReference>
<feature type="domain" description="OmpR/PhoB-type" evidence="9">
    <location>
        <begin position="154"/>
        <end position="253"/>
    </location>
</feature>
<dbReference type="CDD" id="cd00383">
    <property type="entry name" value="trans_reg_C"/>
    <property type="match status" value="1"/>
</dbReference>
<dbReference type="SUPFAM" id="SSF52172">
    <property type="entry name" value="CheY-like"/>
    <property type="match status" value="1"/>
</dbReference>
<evidence type="ECO:0000256" key="7">
    <source>
        <dbReference type="PROSITE-ProRule" id="PRU01091"/>
    </source>
</evidence>
<dbReference type="SMART" id="SM00448">
    <property type="entry name" value="REC"/>
    <property type="match status" value="1"/>
</dbReference>
<evidence type="ECO:0000256" key="1">
    <source>
        <dbReference type="ARBA" id="ARBA00022553"/>
    </source>
</evidence>
<evidence type="ECO:0000313" key="10">
    <source>
        <dbReference type="EMBL" id="MFC0203435.1"/>
    </source>
</evidence>
<evidence type="ECO:0000259" key="9">
    <source>
        <dbReference type="PROSITE" id="PS51755"/>
    </source>
</evidence>
<feature type="DNA-binding region" description="OmpR/PhoB-type" evidence="7">
    <location>
        <begin position="154"/>
        <end position="253"/>
    </location>
</feature>
<feature type="modified residue" description="4-aspartylphosphate" evidence="6">
    <location>
        <position position="76"/>
    </location>
</feature>
<comment type="caution">
    <text evidence="10">The sequence shown here is derived from an EMBL/GenBank/DDBJ whole genome shotgun (WGS) entry which is preliminary data.</text>
</comment>
<dbReference type="SMART" id="SM00862">
    <property type="entry name" value="Trans_reg_C"/>
    <property type="match status" value="1"/>
</dbReference>
<feature type="domain" description="Response regulatory" evidence="8">
    <location>
        <begin position="27"/>
        <end position="138"/>
    </location>
</feature>
<protein>
    <submittedName>
        <fullName evidence="10">Winged helix-turn-helix domain-containing protein</fullName>
    </submittedName>
</protein>
<dbReference type="Gene3D" id="3.40.50.2300">
    <property type="match status" value="1"/>
</dbReference>
<keyword evidence="11" id="KW-1185">Reference proteome</keyword>
<dbReference type="PROSITE" id="PS50110">
    <property type="entry name" value="RESPONSE_REGULATORY"/>
    <property type="match status" value="1"/>
</dbReference>
<evidence type="ECO:0000256" key="2">
    <source>
        <dbReference type="ARBA" id="ARBA00023012"/>
    </source>
</evidence>
<keyword evidence="2" id="KW-0902">Two-component regulatory system</keyword>
<dbReference type="PANTHER" id="PTHR48111">
    <property type="entry name" value="REGULATOR OF RPOS"/>
    <property type="match status" value="1"/>
</dbReference>
<sequence length="259" mass="29243">MKYEPDQKQFKYSAPERSLASALDIGRVLVVDADAEARDAIITYLSARNSLAVGLADSANVMRHLDTGGFSLVILDVQFDGFDVLRRIRERSGVPVIIITGQHQDDVDRIIGLELGADDYLLNPFNLRELLAKARATLRRQEIGQTLLNRHRNDGGFRFSGWELRRATRALARSDGTAVSLTKREYALLIAFLEAPRRILSREHLLQSTRAHDDVFDRSIDVHILRLRRKLEADPKNPTLIQTERGAGYILNSAVEQIF</sequence>
<accession>A0ABV6CU54</accession>
<evidence type="ECO:0000313" key="11">
    <source>
        <dbReference type="Proteomes" id="UP001589798"/>
    </source>
</evidence>
<keyword evidence="1 6" id="KW-0597">Phosphoprotein</keyword>
<dbReference type="InterPro" id="IPR011006">
    <property type="entry name" value="CheY-like_superfamily"/>
</dbReference>
<reference evidence="10 11" key="1">
    <citation type="submission" date="2024-09" db="EMBL/GenBank/DDBJ databases">
        <authorList>
            <person name="Sun Q."/>
            <person name="Mori K."/>
        </authorList>
    </citation>
    <scope>NUCLEOTIDE SEQUENCE [LARGE SCALE GENOMIC DNA]</scope>
    <source>
        <strain evidence="10 11">CCM 7706</strain>
    </source>
</reference>
<gene>
    <name evidence="10" type="ORF">ACFFJC_04015</name>
</gene>
<dbReference type="EMBL" id="JBHLWK010000007">
    <property type="protein sequence ID" value="MFC0203435.1"/>
    <property type="molecule type" value="Genomic_DNA"/>
</dbReference>
<keyword evidence="3" id="KW-0805">Transcription regulation</keyword>
<dbReference type="InterPro" id="IPR001867">
    <property type="entry name" value="OmpR/PhoB-type_DNA-bd"/>
</dbReference>
<dbReference type="Gene3D" id="6.10.250.690">
    <property type="match status" value="1"/>
</dbReference>
<dbReference type="Proteomes" id="UP001589798">
    <property type="component" value="Unassembled WGS sequence"/>
</dbReference>
<dbReference type="Pfam" id="PF00072">
    <property type="entry name" value="Response_reg"/>
    <property type="match status" value="1"/>
</dbReference>
<evidence type="ECO:0000256" key="6">
    <source>
        <dbReference type="PROSITE-ProRule" id="PRU00169"/>
    </source>
</evidence>
<dbReference type="PANTHER" id="PTHR48111:SF4">
    <property type="entry name" value="DNA-BINDING DUAL TRANSCRIPTIONAL REGULATOR OMPR"/>
    <property type="match status" value="1"/>
</dbReference>
<dbReference type="RefSeq" id="WP_379486209.1">
    <property type="nucleotide sequence ID" value="NZ_JBHLWK010000007.1"/>
</dbReference>
<dbReference type="SUPFAM" id="SSF46894">
    <property type="entry name" value="C-terminal effector domain of the bipartite response regulators"/>
    <property type="match status" value="1"/>
</dbReference>
<evidence type="ECO:0000256" key="3">
    <source>
        <dbReference type="ARBA" id="ARBA00023015"/>
    </source>
</evidence>
<keyword evidence="4 7" id="KW-0238">DNA-binding</keyword>
<dbReference type="InterPro" id="IPR016032">
    <property type="entry name" value="Sig_transdc_resp-reg_C-effctor"/>
</dbReference>
<evidence type="ECO:0000259" key="8">
    <source>
        <dbReference type="PROSITE" id="PS50110"/>
    </source>
</evidence>
<dbReference type="InterPro" id="IPR001789">
    <property type="entry name" value="Sig_transdc_resp-reg_receiver"/>
</dbReference>
<proteinExistence type="predicted"/>
<dbReference type="InterPro" id="IPR039420">
    <property type="entry name" value="WalR-like"/>
</dbReference>
<dbReference type="Pfam" id="PF00486">
    <property type="entry name" value="Trans_reg_C"/>
    <property type="match status" value="1"/>
</dbReference>
<dbReference type="PROSITE" id="PS51755">
    <property type="entry name" value="OMPR_PHOB"/>
    <property type="match status" value="1"/>
</dbReference>
<dbReference type="Gene3D" id="1.10.10.10">
    <property type="entry name" value="Winged helix-like DNA-binding domain superfamily/Winged helix DNA-binding domain"/>
    <property type="match status" value="1"/>
</dbReference>
<organism evidence="10 11">
    <name type="scientific">Novosphingobium soli</name>
    <dbReference type="NCBI Taxonomy" id="574956"/>
    <lineage>
        <taxon>Bacteria</taxon>
        <taxon>Pseudomonadati</taxon>
        <taxon>Pseudomonadota</taxon>
        <taxon>Alphaproteobacteria</taxon>
        <taxon>Sphingomonadales</taxon>
        <taxon>Sphingomonadaceae</taxon>
        <taxon>Novosphingobium</taxon>
    </lineage>
</organism>
<evidence type="ECO:0000256" key="4">
    <source>
        <dbReference type="ARBA" id="ARBA00023125"/>
    </source>
</evidence>
<evidence type="ECO:0000256" key="5">
    <source>
        <dbReference type="ARBA" id="ARBA00023163"/>
    </source>
</evidence>